<proteinExistence type="predicted"/>
<evidence type="ECO:0000259" key="2">
    <source>
        <dbReference type="Pfam" id="PF07885"/>
    </source>
</evidence>
<dbReference type="Proteomes" id="UP000594463">
    <property type="component" value="Chromosome"/>
</dbReference>
<feature type="transmembrane region" description="Helical" evidence="1">
    <location>
        <begin position="348"/>
        <end position="368"/>
    </location>
</feature>
<dbReference type="InterPro" id="IPR001646">
    <property type="entry name" value="5peptide_repeat"/>
</dbReference>
<dbReference type="SUPFAM" id="SSF81324">
    <property type="entry name" value="Voltage-gated potassium channels"/>
    <property type="match status" value="1"/>
</dbReference>
<evidence type="ECO:0000256" key="1">
    <source>
        <dbReference type="SAM" id="Phobius"/>
    </source>
</evidence>
<keyword evidence="1" id="KW-1133">Transmembrane helix</keyword>
<feature type="transmembrane region" description="Helical" evidence="1">
    <location>
        <begin position="380"/>
        <end position="398"/>
    </location>
</feature>
<accession>A0A7T1ALP8</accession>
<gene>
    <name evidence="3" type="ORF">RT761_01426</name>
</gene>
<dbReference type="RefSeq" id="WP_218113369.1">
    <property type="nucleotide sequence ID" value="NZ_CP065383.1"/>
</dbReference>
<dbReference type="InterPro" id="IPR013099">
    <property type="entry name" value="K_chnl_dom"/>
</dbReference>
<dbReference type="AlphaFoldDB" id="A0A7T1ALP8"/>
<protein>
    <recommendedName>
        <fullName evidence="2">Potassium channel domain-containing protein</fullName>
    </recommendedName>
</protein>
<evidence type="ECO:0000313" key="4">
    <source>
        <dbReference type="Proteomes" id="UP000594463"/>
    </source>
</evidence>
<keyword evidence="4" id="KW-1185">Reference proteome</keyword>
<name>A0A7T1ALP8_ATRLM</name>
<feature type="domain" description="Potassium channel" evidence="2">
    <location>
        <begin position="358"/>
        <end position="433"/>
    </location>
</feature>
<keyword evidence="1" id="KW-0472">Membrane</keyword>
<dbReference type="Pfam" id="PF07885">
    <property type="entry name" value="Ion_trans_2"/>
    <property type="match status" value="1"/>
</dbReference>
<reference evidence="3 4" key="1">
    <citation type="journal article" date="2021" name="Nat. Commun.">
        <title>Isolation of a member of the candidate phylum Atribacteria reveals a unique cell membrane structure.</title>
        <authorList>
            <person name="Taiki K."/>
            <person name="Nobu M.K."/>
            <person name="Kusada H."/>
            <person name="Meng X.-Y."/>
            <person name="Hosoki N."/>
            <person name="Uematsu K."/>
            <person name="Yoshioka H."/>
            <person name="Kamagata Y."/>
            <person name="Tamaki H."/>
        </authorList>
    </citation>
    <scope>NUCLEOTIDE SEQUENCE [LARGE SCALE GENOMIC DNA]</scope>
    <source>
        <strain evidence="3 4">RT761</strain>
    </source>
</reference>
<feature type="transmembrane region" description="Helical" evidence="1">
    <location>
        <begin position="410"/>
        <end position="431"/>
    </location>
</feature>
<dbReference type="Gene3D" id="1.10.287.70">
    <property type="match status" value="1"/>
</dbReference>
<sequence>MEEKKGNQCPICGRPSLYTSTEGKCIFHAKAEEKDEDEFKEELRLLLKDKNFDFNFNGFVFIGDIDFNRDYNIKKFINASFEKAVFNGKMTFYDIQFNESTSFDDTVFYGESYFIGSHFNGYTAFFGIIFSKKTSFDGTKFNEKVDFYFVYFYGETIFTEVRFEKGAIFDNVEFNQYGNFFDTHFSEGTNFSNIFFQGNINFTYAYLENVNMSGIFLSDNTQVCFNGTRLRNTWIIKGNIEKHIQAENEKKYGEARETYLLLKNNFHSIGRYEDESWAFKKEKDMERKDFWEKFCKGKNYEQEEIKQATEESKTTGKKNKREWKYFKNWLCSWFINLLYGYGERPGNVIIVSGGIILLFTFLYTYFGIVDNLINNGTSKNIFNCLYFSIVTFTTLGFGDLSPQPIPTLRLLTSIEAFIGAFMMALFIYTFARRTGGR</sequence>
<dbReference type="EMBL" id="CP065383">
    <property type="protein sequence ID" value="QPM68211.1"/>
    <property type="molecule type" value="Genomic_DNA"/>
</dbReference>
<dbReference type="Gene3D" id="2.160.20.80">
    <property type="entry name" value="E3 ubiquitin-protein ligase SopA"/>
    <property type="match status" value="1"/>
</dbReference>
<dbReference type="Pfam" id="PF13576">
    <property type="entry name" value="Pentapeptide_3"/>
    <property type="match status" value="2"/>
</dbReference>
<evidence type="ECO:0000313" key="3">
    <source>
        <dbReference type="EMBL" id="QPM68211.1"/>
    </source>
</evidence>
<dbReference type="KEGG" id="alam:RT761_01426"/>
<organism evidence="3 4">
    <name type="scientific">Atribacter laminatus</name>
    <dbReference type="NCBI Taxonomy" id="2847778"/>
    <lineage>
        <taxon>Bacteria</taxon>
        <taxon>Pseudomonadati</taxon>
        <taxon>Atribacterota</taxon>
        <taxon>Atribacteria</taxon>
        <taxon>Atribacterales</taxon>
        <taxon>Atribacteraceae</taxon>
        <taxon>Atribacter</taxon>
    </lineage>
</organism>
<keyword evidence="1" id="KW-0812">Transmembrane</keyword>